<protein>
    <submittedName>
        <fullName evidence="2">Uncharacterized protein</fullName>
    </submittedName>
</protein>
<dbReference type="EMBL" id="QGMY01000002">
    <property type="protein sequence ID" value="PWR74096.1"/>
    <property type="molecule type" value="Genomic_DNA"/>
</dbReference>
<name>A0A2V2N8V7_9EURY</name>
<evidence type="ECO:0000313" key="2">
    <source>
        <dbReference type="EMBL" id="PWR74096.1"/>
    </source>
</evidence>
<evidence type="ECO:0000313" key="3">
    <source>
        <dbReference type="Proteomes" id="UP000245657"/>
    </source>
</evidence>
<gene>
    <name evidence="2" type="ORF">DK846_02765</name>
</gene>
<organism evidence="2 3">
    <name type="scientific">Methanospirillum lacunae</name>
    <dbReference type="NCBI Taxonomy" id="668570"/>
    <lineage>
        <taxon>Archaea</taxon>
        <taxon>Methanobacteriati</taxon>
        <taxon>Methanobacteriota</taxon>
        <taxon>Stenosarchaea group</taxon>
        <taxon>Methanomicrobia</taxon>
        <taxon>Methanomicrobiales</taxon>
        <taxon>Methanospirillaceae</taxon>
        <taxon>Methanospirillum</taxon>
    </lineage>
</organism>
<dbReference type="AlphaFoldDB" id="A0A2V2N8V7"/>
<reference evidence="2 3" key="1">
    <citation type="submission" date="2018-05" db="EMBL/GenBank/DDBJ databases">
        <title>Draft genome of Methanospirillum lacunae Ki8-1.</title>
        <authorList>
            <person name="Dueholm M.S."/>
            <person name="Nielsen P.H."/>
            <person name="Bakmann L.F."/>
            <person name="Otzen D.E."/>
        </authorList>
    </citation>
    <scope>NUCLEOTIDE SEQUENCE [LARGE SCALE GENOMIC DNA]</scope>
    <source>
        <strain evidence="2 3">Ki8-1</strain>
    </source>
</reference>
<dbReference type="Proteomes" id="UP000245657">
    <property type="component" value="Unassembled WGS sequence"/>
</dbReference>
<comment type="caution">
    <text evidence="2">The sequence shown here is derived from an EMBL/GenBank/DDBJ whole genome shotgun (WGS) entry which is preliminary data.</text>
</comment>
<accession>A0A2V2N8V7</accession>
<keyword evidence="3" id="KW-1185">Reference proteome</keyword>
<evidence type="ECO:0000256" key="1">
    <source>
        <dbReference type="SAM" id="MobiDB-lite"/>
    </source>
</evidence>
<feature type="region of interest" description="Disordered" evidence="1">
    <location>
        <begin position="176"/>
        <end position="198"/>
    </location>
</feature>
<proteinExistence type="predicted"/>
<sequence length="198" mass="21314">MKFMKNLFISFSRTCLLITILSIFFTNCIVVADSYDPFHPPLNSDNYPLPASFTAIGSSTSFTSTPSTSTSQEPIVLTETRASVQRNQSAVQMITYKNEGTLKAECLSGNGFELYSLKNDKFPDNTTFRSDYGKSSMVTLTSPVTLNISAGTWYFTIFPIGDGCSYDITAIQKGGSSTGSSSASSFSSSMGVSSISLS</sequence>